<dbReference type="InterPro" id="IPR013783">
    <property type="entry name" value="Ig-like_fold"/>
</dbReference>
<dbReference type="Pfam" id="PF07523">
    <property type="entry name" value="Big_3"/>
    <property type="match status" value="1"/>
</dbReference>
<dbReference type="InterPro" id="IPR022038">
    <property type="entry name" value="Ig-like_bact"/>
</dbReference>
<protein>
    <submittedName>
        <fullName evidence="2">Uncharacterized protein</fullName>
    </submittedName>
</protein>
<evidence type="ECO:0000313" key="2">
    <source>
        <dbReference type="EMBL" id="AYB00796.1"/>
    </source>
</evidence>
<organism evidence="2 3">
    <name type="scientific">Lachnoanaerobaculum umeaense</name>
    <dbReference type="NCBI Taxonomy" id="617123"/>
    <lineage>
        <taxon>Bacteria</taxon>
        <taxon>Bacillati</taxon>
        <taxon>Bacillota</taxon>
        <taxon>Clostridia</taxon>
        <taxon>Lachnospirales</taxon>
        <taxon>Lachnospiraceae</taxon>
        <taxon>Lachnoanaerobaculum</taxon>
    </lineage>
</organism>
<name>A0A385Q3J0_9FIRM</name>
<dbReference type="Proteomes" id="UP000265562">
    <property type="component" value="Chromosome"/>
</dbReference>
<dbReference type="AlphaFoldDB" id="A0A385Q3J0"/>
<feature type="compositionally biased region" description="Polar residues" evidence="1">
    <location>
        <begin position="478"/>
        <end position="488"/>
    </location>
</feature>
<reference evidence="2 3" key="1">
    <citation type="submission" date="2018-09" db="EMBL/GenBank/DDBJ databases">
        <title>Genome sequencing of Lachnoanaerobaculum umeaense DSM 23576.</title>
        <authorList>
            <person name="Kook J.-K."/>
            <person name="Park S.-N."/>
            <person name="Lim Y.K."/>
        </authorList>
    </citation>
    <scope>NUCLEOTIDE SEQUENCE [LARGE SCALE GENOMIC DNA]</scope>
    <source>
        <strain evidence="3">DSM 23576 \ CCUG 58757</strain>
    </source>
</reference>
<dbReference type="Gene3D" id="2.60.40.10">
    <property type="entry name" value="Immunoglobulins"/>
    <property type="match status" value="1"/>
</dbReference>
<sequence>MVRSRGRKNKNKSFIRYFCLFVLSVILLTSLLIGDDTRAYGEGRNAIFKNPINPDYESNDNGVKTSFRLRALNNLSGETEYGSNAMSLISVSEEDNRRSTIKNFADVLDMDIYSNLCFNANVENSSDVERDISFDIILPLKTDGRVSELRLINSGLDIFKGDLSGVDIKYELDGKFITEGERKSGKQLDFNKVKSIKIEGKIAAGQKFEGLLPMEIVEHKLVIEKKDDFVDDLKTIVEVNTNNIFDFKLNYRFPIKKELNLSIATCHGSDRMEDFSNGKIVGIARRDEESYDILPNDIIERFPGANTAFFSMFTVDDKKDAFVNDYSFVSIYTKELQDLVKDRGYSLLIRNGTLQNKYSFIVGEKKHIYEDGLELHLGKKDKYNHSLSKVYVEFQKVLDCKDIEIVQGSEWKKFDNLLSAKIQNGDEITEIDRSKIKVEGSVDTKQKGEYNVKYSYELLPNLWISNTARVKVVEKNEVSQTQSESKGGSNVRIE</sequence>
<gene>
    <name evidence="2" type="ORF">D4A81_03900</name>
</gene>
<feature type="region of interest" description="Disordered" evidence="1">
    <location>
        <begin position="475"/>
        <end position="494"/>
    </location>
</feature>
<evidence type="ECO:0000313" key="3">
    <source>
        <dbReference type="Proteomes" id="UP000265562"/>
    </source>
</evidence>
<dbReference type="OrthoDB" id="2058173at2"/>
<dbReference type="KEGG" id="lua:D4A81_03900"/>
<dbReference type="EMBL" id="CP032364">
    <property type="protein sequence ID" value="AYB00796.1"/>
    <property type="molecule type" value="Genomic_DNA"/>
</dbReference>
<proteinExistence type="predicted"/>
<keyword evidence="3" id="KW-1185">Reference proteome</keyword>
<dbReference type="RefSeq" id="WP_111525666.1">
    <property type="nucleotide sequence ID" value="NZ_CP032364.1"/>
</dbReference>
<evidence type="ECO:0000256" key="1">
    <source>
        <dbReference type="SAM" id="MobiDB-lite"/>
    </source>
</evidence>
<accession>A0A385Q3J0</accession>